<keyword evidence="9" id="KW-0812">Transmembrane</keyword>
<proteinExistence type="inferred from homology"/>
<dbReference type="EC" id="2.3.2.27" evidence="2"/>
<evidence type="ECO:0000256" key="7">
    <source>
        <dbReference type="PROSITE-ProRule" id="PRU00175"/>
    </source>
</evidence>
<evidence type="ECO:0000256" key="1">
    <source>
        <dbReference type="ARBA" id="ARBA00000900"/>
    </source>
</evidence>
<evidence type="ECO:0000256" key="5">
    <source>
        <dbReference type="ARBA" id="ARBA00022833"/>
    </source>
</evidence>
<dbReference type="InterPro" id="IPR013083">
    <property type="entry name" value="Znf_RING/FYVE/PHD"/>
</dbReference>
<sequence>MTVHHHHQRPPRRLLGDFDPSLPLTPTLFPSKATNSTTQQQQSMEPSFTSAISVFALFAALFFMALLSLYMSRLSFSRPAAAPRPQARLPGTTQGLDRIALRKLPMLPSRAGGSCAVCLGEFEDGEMLKMVPACGHAFHPFCIDHWLGARASCPLCRAAVRGPATEPSEWADTGAAGWPEAEAVELGLGLGLGLGVRKSNSWCSLGGYTGHSMQRSFSV</sequence>
<reference evidence="12" key="1">
    <citation type="journal article" date="2013" name="Science">
        <title>The Amborella genome and the evolution of flowering plants.</title>
        <authorList>
            <consortium name="Amborella Genome Project"/>
        </authorList>
    </citation>
    <scope>NUCLEOTIDE SEQUENCE [LARGE SCALE GENOMIC DNA]</scope>
</reference>
<keyword evidence="12" id="KW-1185">Reference proteome</keyword>
<dbReference type="Proteomes" id="UP000017836">
    <property type="component" value="Unassembled WGS sequence"/>
</dbReference>
<evidence type="ECO:0000256" key="4">
    <source>
        <dbReference type="ARBA" id="ARBA00022771"/>
    </source>
</evidence>
<dbReference type="GO" id="GO:0061630">
    <property type="term" value="F:ubiquitin protein ligase activity"/>
    <property type="evidence" value="ECO:0007669"/>
    <property type="project" value="UniProtKB-EC"/>
</dbReference>
<feature type="transmembrane region" description="Helical" evidence="9">
    <location>
        <begin position="48"/>
        <end position="70"/>
    </location>
</feature>
<feature type="domain" description="RING-type" evidence="10">
    <location>
        <begin position="115"/>
        <end position="157"/>
    </location>
</feature>
<dbReference type="GO" id="GO:0008270">
    <property type="term" value="F:zinc ion binding"/>
    <property type="evidence" value="ECO:0007669"/>
    <property type="project" value="UniProtKB-KW"/>
</dbReference>
<dbReference type="SMART" id="SM00184">
    <property type="entry name" value="RING"/>
    <property type="match status" value="1"/>
</dbReference>
<dbReference type="OMA" id="EFRYSKA"/>
<dbReference type="AlphaFoldDB" id="W1P4K3"/>
<feature type="compositionally biased region" description="Basic residues" evidence="8">
    <location>
        <begin position="1"/>
        <end position="12"/>
    </location>
</feature>
<keyword evidence="4 7" id="KW-0863">Zinc-finger</keyword>
<comment type="similarity">
    <text evidence="6">Belongs to the RING-type zinc finger family. ATL subfamily.</text>
</comment>
<keyword evidence="9" id="KW-0472">Membrane</keyword>
<gene>
    <name evidence="11" type="ORF">AMTR_s00140p00098680</name>
</gene>
<evidence type="ECO:0000256" key="3">
    <source>
        <dbReference type="ARBA" id="ARBA00022723"/>
    </source>
</evidence>
<dbReference type="Gene3D" id="3.30.40.10">
    <property type="entry name" value="Zinc/RING finger domain, C3HC4 (zinc finger)"/>
    <property type="match status" value="1"/>
</dbReference>
<evidence type="ECO:0000256" key="6">
    <source>
        <dbReference type="ARBA" id="ARBA00024209"/>
    </source>
</evidence>
<keyword evidence="3" id="KW-0479">Metal-binding</keyword>
<evidence type="ECO:0000313" key="11">
    <source>
        <dbReference type="EMBL" id="ERN04797.1"/>
    </source>
</evidence>
<dbReference type="Gramene" id="ERN04797">
    <property type="protein sequence ID" value="ERN04797"/>
    <property type="gene ID" value="AMTR_s00140p00098680"/>
</dbReference>
<keyword evidence="9" id="KW-1133">Transmembrane helix</keyword>
<comment type="catalytic activity">
    <reaction evidence="1">
        <text>S-ubiquitinyl-[E2 ubiquitin-conjugating enzyme]-L-cysteine + [acceptor protein]-L-lysine = [E2 ubiquitin-conjugating enzyme]-L-cysteine + N(6)-ubiquitinyl-[acceptor protein]-L-lysine.</text>
        <dbReference type="EC" id="2.3.2.27"/>
    </reaction>
</comment>
<evidence type="ECO:0000256" key="2">
    <source>
        <dbReference type="ARBA" id="ARBA00012483"/>
    </source>
</evidence>
<protein>
    <recommendedName>
        <fullName evidence="2">RING-type E3 ubiquitin transferase</fullName>
        <ecNumber evidence="2">2.3.2.27</ecNumber>
    </recommendedName>
</protein>
<dbReference type="PANTHER" id="PTHR14155:SF627">
    <property type="entry name" value="OS06G0192800 PROTEIN"/>
    <property type="match status" value="1"/>
</dbReference>
<dbReference type="CDD" id="cd16461">
    <property type="entry name" value="RING-H2_EL5-like"/>
    <property type="match status" value="1"/>
</dbReference>
<keyword evidence="5" id="KW-0862">Zinc</keyword>
<dbReference type="InterPro" id="IPR001841">
    <property type="entry name" value="Znf_RING"/>
</dbReference>
<evidence type="ECO:0000256" key="9">
    <source>
        <dbReference type="SAM" id="Phobius"/>
    </source>
</evidence>
<feature type="region of interest" description="Disordered" evidence="8">
    <location>
        <begin position="1"/>
        <end position="22"/>
    </location>
</feature>
<evidence type="ECO:0000313" key="12">
    <source>
        <dbReference type="Proteomes" id="UP000017836"/>
    </source>
</evidence>
<dbReference type="SUPFAM" id="SSF57850">
    <property type="entry name" value="RING/U-box"/>
    <property type="match status" value="1"/>
</dbReference>
<dbReference type="HOGENOM" id="CLU_1263092_0_0_1"/>
<accession>W1P4K3</accession>
<name>W1P4K3_AMBTC</name>
<dbReference type="PROSITE" id="PS50089">
    <property type="entry name" value="ZF_RING_2"/>
    <property type="match status" value="1"/>
</dbReference>
<dbReference type="EMBL" id="KI394169">
    <property type="protein sequence ID" value="ERN04797.1"/>
    <property type="molecule type" value="Genomic_DNA"/>
</dbReference>
<evidence type="ECO:0000259" key="10">
    <source>
        <dbReference type="PROSITE" id="PS50089"/>
    </source>
</evidence>
<dbReference type="eggNOG" id="KOG0800">
    <property type="taxonomic scope" value="Eukaryota"/>
</dbReference>
<evidence type="ECO:0000256" key="8">
    <source>
        <dbReference type="SAM" id="MobiDB-lite"/>
    </source>
</evidence>
<dbReference type="InterPro" id="IPR053238">
    <property type="entry name" value="RING-H2_zinc_finger"/>
</dbReference>
<dbReference type="OrthoDB" id="678282at2759"/>
<organism evidence="11 12">
    <name type="scientific">Amborella trichopoda</name>
    <dbReference type="NCBI Taxonomy" id="13333"/>
    <lineage>
        <taxon>Eukaryota</taxon>
        <taxon>Viridiplantae</taxon>
        <taxon>Streptophyta</taxon>
        <taxon>Embryophyta</taxon>
        <taxon>Tracheophyta</taxon>
        <taxon>Spermatophyta</taxon>
        <taxon>Magnoliopsida</taxon>
        <taxon>Amborellales</taxon>
        <taxon>Amborellaceae</taxon>
        <taxon>Amborella</taxon>
    </lineage>
</organism>
<dbReference type="PANTHER" id="PTHR14155">
    <property type="entry name" value="RING FINGER DOMAIN-CONTAINING"/>
    <property type="match status" value="1"/>
</dbReference>
<dbReference type="Pfam" id="PF13639">
    <property type="entry name" value="zf-RING_2"/>
    <property type="match status" value="1"/>
</dbReference>